<evidence type="ECO:0000256" key="4">
    <source>
        <dbReference type="SAM" id="Phobius"/>
    </source>
</evidence>
<keyword evidence="4" id="KW-1133">Transmembrane helix</keyword>
<dbReference type="GO" id="GO:0019867">
    <property type="term" value="C:outer membrane"/>
    <property type="evidence" value="ECO:0007669"/>
    <property type="project" value="InterPro"/>
</dbReference>
<gene>
    <name evidence="6" type="ORF">GCM10007387_43920</name>
</gene>
<dbReference type="Pfam" id="PF05433">
    <property type="entry name" value="Rick_17kDa_Anti"/>
    <property type="match status" value="1"/>
</dbReference>
<evidence type="ECO:0000256" key="2">
    <source>
        <dbReference type="ARBA" id="ARBA00023136"/>
    </source>
</evidence>
<evidence type="ECO:0000313" key="6">
    <source>
        <dbReference type="EMBL" id="GGY56618.1"/>
    </source>
</evidence>
<evidence type="ECO:0000256" key="1">
    <source>
        <dbReference type="ARBA" id="ARBA00004370"/>
    </source>
</evidence>
<protein>
    <recommendedName>
        <fullName evidence="5">Glycine zipper 2TM domain-containing protein</fullName>
    </recommendedName>
</protein>
<dbReference type="InterPro" id="IPR008816">
    <property type="entry name" value="Gly_zipper_2TM_dom"/>
</dbReference>
<keyword evidence="4" id="KW-0812">Transmembrane</keyword>
<proteinExistence type="predicted"/>
<feature type="domain" description="Glycine zipper 2TM" evidence="5">
    <location>
        <begin position="171"/>
        <end position="212"/>
    </location>
</feature>
<dbReference type="EMBL" id="BMWV01000011">
    <property type="protein sequence ID" value="GGY56618.1"/>
    <property type="molecule type" value="Genomic_DNA"/>
</dbReference>
<sequence length="258" mass="26316">MNHPSTPPTKQNKPAFAIIVAIVLILFAGVGIAALMGWLPSNKHAGRPGELMTPPAEQLATAPVAPATPATQSSHYAAGAGTINGGPAGNVSTSGNSASGSSGGSVPAPVVPAQEERVAAPVRDKALQRERERERAEDKAQEPQRAATACRECGTVESVKDGKTRGEGSGLGAAGGAVVGGLLGRQVGDGRGRDLATVAGAVGGAVIGNQVEGNLKGKRNYEVVVRMQDGELRTFYTDSPVWRGGDQVKVVEGQLQSR</sequence>
<comment type="caution">
    <text evidence="6">The sequence shown here is derived from an EMBL/GenBank/DDBJ whole genome shotgun (WGS) entry which is preliminary data.</text>
</comment>
<accession>A0AA87XVF2</accession>
<feature type="transmembrane region" description="Helical" evidence="4">
    <location>
        <begin position="15"/>
        <end position="39"/>
    </location>
</feature>
<dbReference type="InterPro" id="IPR051407">
    <property type="entry name" value="Bact_OM_lipoprot/Surf_antigen"/>
</dbReference>
<feature type="compositionally biased region" description="Basic and acidic residues" evidence="3">
    <location>
        <begin position="114"/>
        <end position="142"/>
    </location>
</feature>
<dbReference type="PANTHER" id="PTHR35603:SF2">
    <property type="entry name" value="OUTER MEMBRANE LIPOPROTEIN"/>
    <property type="match status" value="1"/>
</dbReference>
<dbReference type="RefSeq" id="WP_229420467.1">
    <property type="nucleotide sequence ID" value="NZ_BMWV01000011.1"/>
</dbReference>
<feature type="compositionally biased region" description="Low complexity" evidence="3">
    <location>
        <begin position="89"/>
        <end position="113"/>
    </location>
</feature>
<keyword evidence="2 4" id="KW-0472">Membrane</keyword>
<dbReference type="AlphaFoldDB" id="A0AA87XVF2"/>
<evidence type="ECO:0000256" key="3">
    <source>
        <dbReference type="SAM" id="MobiDB-lite"/>
    </source>
</evidence>
<reference evidence="6" key="1">
    <citation type="journal article" date="2014" name="Int. J. Syst. Evol. Microbiol.">
        <title>Complete genome sequence of Corynebacterium casei LMG S-19264T (=DSM 44701T), isolated from a smear-ripened cheese.</title>
        <authorList>
            <consortium name="US DOE Joint Genome Institute (JGI-PGF)"/>
            <person name="Walter F."/>
            <person name="Albersmeier A."/>
            <person name="Kalinowski J."/>
            <person name="Ruckert C."/>
        </authorList>
    </citation>
    <scope>NUCLEOTIDE SEQUENCE</scope>
    <source>
        <strain evidence="6">KCTC 12343</strain>
    </source>
</reference>
<evidence type="ECO:0000313" key="7">
    <source>
        <dbReference type="Proteomes" id="UP000628442"/>
    </source>
</evidence>
<name>A0AA87XVF2_9BURK</name>
<evidence type="ECO:0000259" key="5">
    <source>
        <dbReference type="Pfam" id="PF05433"/>
    </source>
</evidence>
<feature type="region of interest" description="Disordered" evidence="3">
    <location>
        <begin position="87"/>
        <end position="148"/>
    </location>
</feature>
<comment type="subcellular location">
    <subcellularLocation>
        <location evidence="1">Membrane</location>
    </subcellularLocation>
</comment>
<reference evidence="6" key="2">
    <citation type="submission" date="2022-12" db="EMBL/GenBank/DDBJ databases">
        <authorList>
            <person name="Sun Q."/>
            <person name="Kim S."/>
        </authorList>
    </citation>
    <scope>NUCLEOTIDE SEQUENCE</scope>
    <source>
        <strain evidence="6">KCTC 12343</strain>
    </source>
</reference>
<dbReference type="PANTHER" id="PTHR35603">
    <property type="match status" value="1"/>
</dbReference>
<dbReference type="Proteomes" id="UP000628442">
    <property type="component" value="Unassembled WGS sequence"/>
</dbReference>
<organism evidence="6 7">
    <name type="scientific">Pseudoduganella albidiflava</name>
    <dbReference type="NCBI Taxonomy" id="321983"/>
    <lineage>
        <taxon>Bacteria</taxon>
        <taxon>Pseudomonadati</taxon>
        <taxon>Pseudomonadota</taxon>
        <taxon>Betaproteobacteria</taxon>
        <taxon>Burkholderiales</taxon>
        <taxon>Oxalobacteraceae</taxon>
        <taxon>Telluria group</taxon>
        <taxon>Pseudoduganella</taxon>
    </lineage>
</organism>